<dbReference type="AlphaFoldDB" id="A0A914DN27"/>
<name>A0A914DN27_9BILA</name>
<evidence type="ECO:0000313" key="2">
    <source>
        <dbReference type="WBParaSite" id="ACRNAN_scaffold3143.g11246.t1"/>
    </source>
</evidence>
<organism evidence="1 2">
    <name type="scientific">Acrobeloides nanus</name>
    <dbReference type="NCBI Taxonomy" id="290746"/>
    <lineage>
        <taxon>Eukaryota</taxon>
        <taxon>Metazoa</taxon>
        <taxon>Ecdysozoa</taxon>
        <taxon>Nematoda</taxon>
        <taxon>Chromadorea</taxon>
        <taxon>Rhabditida</taxon>
        <taxon>Tylenchina</taxon>
        <taxon>Cephalobomorpha</taxon>
        <taxon>Cephaloboidea</taxon>
        <taxon>Cephalobidae</taxon>
        <taxon>Acrobeloides</taxon>
    </lineage>
</organism>
<dbReference type="Proteomes" id="UP000887540">
    <property type="component" value="Unplaced"/>
</dbReference>
<evidence type="ECO:0000313" key="1">
    <source>
        <dbReference type="Proteomes" id="UP000887540"/>
    </source>
</evidence>
<protein>
    <submittedName>
        <fullName evidence="2">Uncharacterized protein</fullName>
    </submittedName>
</protein>
<proteinExistence type="predicted"/>
<dbReference type="WBParaSite" id="ACRNAN_scaffold3143.g11246.t1">
    <property type="protein sequence ID" value="ACRNAN_scaffold3143.g11246.t1"/>
    <property type="gene ID" value="ACRNAN_scaffold3143.g11246"/>
</dbReference>
<sequence length="151" mass="18891">MSGFPLVRTRSSSIARNTTSSSDGKLLLTRTYSVPDLSSSYRIADTVYKPYPFPNYYDPFVYYTPSDDYWYDRYKSYRRSIYNGYYPAYNRYLYNDYPYSYWYRCKSRLNNWDYPYHYRSYVNPYYDTYLRNVYLRPYRSYWSSYSFYWPY</sequence>
<accession>A0A914DN27</accession>
<keyword evidence="1" id="KW-1185">Reference proteome</keyword>
<reference evidence="2" key="1">
    <citation type="submission" date="2022-11" db="UniProtKB">
        <authorList>
            <consortium name="WormBaseParasite"/>
        </authorList>
    </citation>
    <scope>IDENTIFICATION</scope>
</reference>